<dbReference type="AlphaFoldDB" id="C8PHW1"/>
<dbReference type="ESTHER" id="9prot-c8phw1">
    <property type="family name" value="6_AlphaBeta_hydrolase"/>
</dbReference>
<dbReference type="SUPFAM" id="SSF53474">
    <property type="entry name" value="alpha/beta-Hydrolases"/>
    <property type="match status" value="1"/>
</dbReference>
<feature type="domain" description="AB hydrolase-1" evidence="1">
    <location>
        <begin position="68"/>
        <end position="160"/>
    </location>
</feature>
<evidence type="ECO:0000259" key="1">
    <source>
        <dbReference type="Pfam" id="PF12697"/>
    </source>
</evidence>
<comment type="caution">
    <text evidence="2">The sequence shown here is derived from an EMBL/GenBank/DDBJ whole genome shotgun (WGS) entry which is preliminary data.</text>
</comment>
<proteinExistence type="predicted"/>
<reference evidence="2 3" key="1">
    <citation type="submission" date="2009-07" db="EMBL/GenBank/DDBJ databases">
        <authorList>
            <person name="Madupu R."/>
            <person name="Sebastian Y."/>
            <person name="Durkin A.S."/>
            <person name="Torralba M."/>
            <person name="Methe B."/>
            <person name="Sutton G.G."/>
            <person name="Strausberg R.L."/>
            <person name="Nelson K.E."/>
        </authorList>
    </citation>
    <scope>NUCLEOTIDE SEQUENCE [LARGE SCALE GENOMIC DNA]</scope>
    <source>
        <strain evidence="2 3">RM3268</strain>
    </source>
</reference>
<dbReference type="InterPro" id="IPR029058">
    <property type="entry name" value="AB_hydrolase_fold"/>
</dbReference>
<evidence type="ECO:0000313" key="3">
    <source>
        <dbReference type="Proteomes" id="UP000005709"/>
    </source>
</evidence>
<keyword evidence="3" id="KW-1185">Reference proteome</keyword>
<evidence type="ECO:0000313" key="2">
    <source>
        <dbReference type="EMBL" id="EEV17725.1"/>
    </source>
</evidence>
<gene>
    <name evidence="2" type="ORF">CAMGR0001_0557</name>
</gene>
<protein>
    <recommendedName>
        <fullName evidence="1">AB hydrolase-1 domain-containing protein</fullName>
    </recommendedName>
</protein>
<organism evidence="2 3">
    <name type="scientific">Campylobacter gracilis RM3268</name>
    <dbReference type="NCBI Taxonomy" id="553220"/>
    <lineage>
        <taxon>Bacteria</taxon>
        <taxon>Pseudomonadati</taxon>
        <taxon>Campylobacterota</taxon>
        <taxon>Epsilonproteobacteria</taxon>
        <taxon>Campylobacterales</taxon>
        <taxon>Campylobacteraceae</taxon>
        <taxon>Campylobacter</taxon>
    </lineage>
</organism>
<dbReference type="Pfam" id="PF12697">
    <property type="entry name" value="Abhydrolase_6"/>
    <property type="match status" value="1"/>
</dbReference>
<dbReference type="eggNOG" id="COG1073">
    <property type="taxonomic scope" value="Bacteria"/>
</dbReference>
<accession>C8PHW1</accession>
<dbReference type="STRING" id="824.CGRAC_1797"/>
<dbReference type="EMBL" id="ACYG01000024">
    <property type="protein sequence ID" value="EEV17725.1"/>
    <property type="molecule type" value="Genomic_DNA"/>
</dbReference>
<dbReference type="Proteomes" id="UP000005709">
    <property type="component" value="Unassembled WGS sequence"/>
</dbReference>
<name>C8PHW1_9BACT</name>
<dbReference type="Gene3D" id="3.40.50.1820">
    <property type="entry name" value="alpha/beta hydrolase"/>
    <property type="match status" value="1"/>
</dbReference>
<dbReference type="InterPro" id="IPR000073">
    <property type="entry name" value="AB_hydrolase_1"/>
</dbReference>
<sequence length="260" mass="30093">MVLLVTLPPHAGKRRKNLKERKMQKSAIEIRGIPAAVWGNRSEKVYIYAHGQDGSKEDAELLASVVCEQGRQVISFDLPGHGQRRREPTSCDPQRAILEFREILSYAKKRWGEVALFAVSLGAWLGLQSFRDEKLSDCLFVSPILDMKYVISNIMRRAGVSEERLKQERMILTPAGQPLFWEYWSFVLNNPITKWKTPSRILYAENDDMTPLCIVRNFAQKFDCDLSVMKNGEHWFHTPQQLDYLRKWIKSVVRIGDKIL</sequence>